<keyword evidence="12" id="KW-1185">Reference proteome</keyword>
<dbReference type="GO" id="GO:0016853">
    <property type="term" value="F:isomerase activity"/>
    <property type="evidence" value="ECO:0007669"/>
    <property type="project" value="UniProtKB-KW"/>
</dbReference>
<sequence>MNKIKLKICGMKYSDNIQEIAALKPDYLGLIFWEKSSRKFDLKELPKLDSNIKKVGVFVDASIEEIQNKIKTFQLDLIQLHGKESVDYCANLKNENVEIIKAFSINNDFDFSRLKTYENVVDHFLFDTKGKLPGGNGTTFDWHVLENYNLQKPFFLSGGIGLTEIDKIQEFLDSDLSKYCYAIDVNSRFETAPGLKNKNELEKFKKLLDENKL</sequence>
<evidence type="ECO:0000313" key="12">
    <source>
        <dbReference type="Proteomes" id="UP001595885"/>
    </source>
</evidence>
<organism evidence="11 12">
    <name type="scientific">Flavobacterium ponti</name>
    <dbReference type="NCBI Taxonomy" id="665133"/>
    <lineage>
        <taxon>Bacteria</taxon>
        <taxon>Pseudomonadati</taxon>
        <taxon>Bacteroidota</taxon>
        <taxon>Flavobacteriia</taxon>
        <taxon>Flavobacteriales</taxon>
        <taxon>Flavobacteriaceae</taxon>
        <taxon>Flavobacterium</taxon>
    </lineage>
</organism>
<dbReference type="EC" id="5.3.1.24" evidence="3 9"/>
<dbReference type="InterPro" id="IPR013785">
    <property type="entry name" value="Aldolase_TIM"/>
</dbReference>
<dbReference type="Pfam" id="PF00697">
    <property type="entry name" value="PRAI"/>
    <property type="match status" value="1"/>
</dbReference>
<comment type="catalytic activity">
    <reaction evidence="1 9">
        <text>N-(5-phospho-beta-D-ribosyl)anthranilate = 1-(2-carboxyphenylamino)-1-deoxy-D-ribulose 5-phosphate</text>
        <dbReference type="Rhea" id="RHEA:21540"/>
        <dbReference type="ChEBI" id="CHEBI:18277"/>
        <dbReference type="ChEBI" id="CHEBI:58613"/>
        <dbReference type="EC" id="5.3.1.24"/>
    </reaction>
</comment>
<gene>
    <name evidence="9" type="primary">trpF</name>
    <name evidence="11" type="ORF">ACFO3U_04215</name>
</gene>
<evidence type="ECO:0000256" key="8">
    <source>
        <dbReference type="ARBA" id="ARBA00023235"/>
    </source>
</evidence>
<dbReference type="InterPro" id="IPR001240">
    <property type="entry name" value="PRAI_dom"/>
</dbReference>
<comment type="pathway">
    <text evidence="2 9">Amino-acid biosynthesis; L-tryptophan biosynthesis; L-tryptophan from chorismate: step 3/5.</text>
</comment>
<protein>
    <recommendedName>
        <fullName evidence="4 9">N-(5'-phosphoribosyl)anthranilate isomerase</fullName>
        <shortName evidence="9">PRAI</shortName>
        <ecNumber evidence="3 9">5.3.1.24</ecNumber>
    </recommendedName>
</protein>
<dbReference type="Gene3D" id="3.20.20.70">
    <property type="entry name" value="Aldolase class I"/>
    <property type="match status" value="1"/>
</dbReference>
<dbReference type="InterPro" id="IPR011060">
    <property type="entry name" value="RibuloseP-bd_barrel"/>
</dbReference>
<dbReference type="PANTHER" id="PTHR42894">
    <property type="entry name" value="N-(5'-PHOSPHORIBOSYL)ANTHRANILATE ISOMERASE"/>
    <property type="match status" value="1"/>
</dbReference>
<dbReference type="CDD" id="cd00405">
    <property type="entry name" value="PRAI"/>
    <property type="match status" value="1"/>
</dbReference>
<keyword evidence="8 9" id="KW-0413">Isomerase</keyword>
<evidence type="ECO:0000259" key="10">
    <source>
        <dbReference type="Pfam" id="PF00697"/>
    </source>
</evidence>
<evidence type="ECO:0000256" key="5">
    <source>
        <dbReference type="ARBA" id="ARBA00022605"/>
    </source>
</evidence>
<dbReference type="Proteomes" id="UP001595885">
    <property type="component" value="Unassembled WGS sequence"/>
</dbReference>
<dbReference type="InterPro" id="IPR044643">
    <property type="entry name" value="TrpF_fam"/>
</dbReference>
<keyword evidence="5 9" id="KW-0028">Amino-acid biosynthesis</keyword>
<keyword evidence="6 9" id="KW-0822">Tryptophan biosynthesis</keyword>
<keyword evidence="7 9" id="KW-0057">Aromatic amino acid biosynthesis</keyword>
<evidence type="ECO:0000256" key="6">
    <source>
        <dbReference type="ARBA" id="ARBA00022822"/>
    </source>
</evidence>
<comment type="similarity">
    <text evidence="9">Belongs to the TrpF family.</text>
</comment>
<comment type="caution">
    <text evidence="11">The sequence shown here is derived from an EMBL/GenBank/DDBJ whole genome shotgun (WGS) entry which is preliminary data.</text>
</comment>
<dbReference type="HAMAP" id="MF_00135">
    <property type="entry name" value="PRAI"/>
    <property type="match status" value="1"/>
</dbReference>
<evidence type="ECO:0000256" key="4">
    <source>
        <dbReference type="ARBA" id="ARBA00022272"/>
    </source>
</evidence>
<evidence type="ECO:0000256" key="1">
    <source>
        <dbReference type="ARBA" id="ARBA00001164"/>
    </source>
</evidence>
<dbReference type="SUPFAM" id="SSF51366">
    <property type="entry name" value="Ribulose-phoshate binding barrel"/>
    <property type="match status" value="1"/>
</dbReference>
<feature type="domain" description="N-(5'phosphoribosyl) anthranilate isomerase (PRAI)" evidence="10">
    <location>
        <begin position="7"/>
        <end position="204"/>
    </location>
</feature>
<name>A0ABV9P4M3_9FLAO</name>
<evidence type="ECO:0000256" key="2">
    <source>
        <dbReference type="ARBA" id="ARBA00004664"/>
    </source>
</evidence>
<evidence type="ECO:0000313" key="11">
    <source>
        <dbReference type="EMBL" id="MFC4739189.1"/>
    </source>
</evidence>
<dbReference type="EMBL" id="JBHSGW010000002">
    <property type="protein sequence ID" value="MFC4739189.1"/>
    <property type="molecule type" value="Genomic_DNA"/>
</dbReference>
<proteinExistence type="inferred from homology"/>
<dbReference type="RefSeq" id="WP_379738481.1">
    <property type="nucleotide sequence ID" value="NZ_JBHSGW010000002.1"/>
</dbReference>
<accession>A0ABV9P4M3</accession>
<evidence type="ECO:0000256" key="3">
    <source>
        <dbReference type="ARBA" id="ARBA00012572"/>
    </source>
</evidence>
<dbReference type="PANTHER" id="PTHR42894:SF1">
    <property type="entry name" value="N-(5'-PHOSPHORIBOSYL)ANTHRANILATE ISOMERASE"/>
    <property type="match status" value="1"/>
</dbReference>
<evidence type="ECO:0000256" key="9">
    <source>
        <dbReference type="HAMAP-Rule" id="MF_00135"/>
    </source>
</evidence>
<evidence type="ECO:0000256" key="7">
    <source>
        <dbReference type="ARBA" id="ARBA00023141"/>
    </source>
</evidence>
<reference evidence="12" key="1">
    <citation type="journal article" date="2019" name="Int. J. Syst. Evol. Microbiol.">
        <title>The Global Catalogue of Microorganisms (GCM) 10K type strain sequencing project: providing services to taxonomists for standard genome sequencing and annotation.</title>
        <authorList>
            <consortium name="The Broad Institute Genomics Platform"/>
            <consortium name="The Broad Institute Genome Sequencing Center for Infectious Disease"/>
            <person name="Wu L."/>
            <person name="Ma J."/>
        </authorList>
    </citation>
    <scope>NUCLEOTIDE SEQUENCE [LARGE SCALE GENOMIC DNA]</scope>
    <source>
        <strain evidence="12">CCUG 50349</strain>
    </source>
</reference>